<evidence type="ECO:0000313" key="1">
    <source>
        <dbReference type="EMBL" id="PRD47086.1"/>
    </source>
</evidence>
<comment type="caution">
    <text evidence="1">The sequence shown here is derived from an EMBL/GenBank/DDBJ whole genome shotgun (WGS) entry which is preliminary data.</text>
</comment>
<dbReference type="PROSITE" id="PS51257">
    <property type="entry name" value="PROKAR_LIPOPROTEIN"/>
    <property type="match status" value="1"/>
</dbReference>
<gene>
    <name evidence="1" type="ORF">C5745_11735</name>
</gene>
<dbReference type="EMBL" id="PVBQ01000008">
    <property type="protein sequence ID" value="PRD47086.1"/>
    <property type="molecule type" value="Genomic_DNA"/>
</dbReference>
<evidence type="ECO:0008006" key="3">
    <source>
        <dbReference type="Google" id="ProtNLM"/>
    </source>
</evidence>
<dbReference type="AlphaFoldDB" id="A0A2S9J2R7"/>
<protein>
    <recommendedName>
        <fullName evidence="3">Late embryogenesis abundant protein LEA-2 subgroup domain-containing protein</fullName>
    </recommendedName>
</protein>
<dbReference type="Proteomes" id="UP000239711">
    <property type="component" value="Unassembled WGS sequence"/>
</dbReference>
<keyword evidence="2" id="KW-1185">Reference proteome</keyword>
<accession>A0A2S9J2R7</accession>
<evidence type="ECO:0000313" key="2">
    <source>
        <dbReference type="Proteomes" id="UP000239711"/>
    </source>
</evidence>
<dbReference type="SUPFAM" id="SSF117070">
    <property type="entry name" value="LEA14-like"/>
    <property type="match status" value="1"/>
</dbReference>
<reference evidence="1 2" key="1">
    <citation type="submission" date="2018-02" db="EMBL/GenBank/DDBJ databases">
        <title>The draft genome of Sphingobacterium sp. 5JN-11.</title>
        <authorList>
            <person name="Liu L."/>
            <person name="Li L."/>
            <person name="Liang L."/>
            <person name="Zhang X."/>
            <person name="Wang T."/>
        </authorList>
    </citation>
    <scope>NUCLEOTIDE SEQUENCE [LARGE SCALE GENOMIC DNA]</scope>
    <source>
        <strain evidence="1 2">5JN-11</strain>
    </source>
</reference>
<name>A0A2S9J2R7_9SPHI</name>
<proteinExistence type="predicted"/>
<organism evidence="1 2">
    <name type="scientific">Sphingobacterium haloxyli</name>
    <dbReference type="NCBI Taxonomy" id="2100533"/>
    <lineage>
        <taxon>Bacteria</taxon>
        <taxon>Pseudomonadati</taxon>
        <taxon>Bacteroidota</taxon>
        <taxon>Sphingobacteriia</taxon>
        <taxon>Sphingobacteriales</taxon>
        <taxon>Sphingobacteriaceae</taxon>
        <taxon>Sphingobacterium</taxon>
    </lineage>
</organism>
<sequence length="211" mass="23325">MGKGIKQSNKLDMKRRNINILCMMFIGLLLSGCAINKNQIDALAKFNYTVESMQDIRLAGRDMDSYTGKDGVNLASLPGIAMAMLRQDLPLEARINMKVSNPTTTTTKINSFKYLIEIQGKPLFEGTVNENLHLATGESTVVPLTFKANIFGTAKEKGVENVLNELFTRKGEGFLVLKIKPSIKIGNSNIYYPGYITVDRNLAKSIGKLVM</sequence>
<dbReference type="Gene3D" id="2.60.40.1820">
    <property type="match status" value="1"/>
</dbReference>